<comment type="similarity">
    <text evidence="1">Belongs to the peptidase S28 family.</text>
</comment>
<dbReference type="PANTHER" id="PTHR11010:SF11">
    <property type="entry name" value="THYMUS-SPECIFIC SERINE PROTEASE"/>
    <property type="match status" value="1"/>
</dbReference>
<evidence type="ECO:0000256" key="2">
    <source>
        <dbReference type="ARBA" id="ARBA00022670"/>
    </source>
</evidence>
<dbReference type="Proteomes" id="UP001474421">
    <property type="component" value="Unassembled WGS sequence"/>
</dbReference>
<dbReference type="PANTHER" id="PTHR11010">
    <property type="entry name" value="PROTEASE S28 PRO-X CARBOXYPEPTIDASE-RELATED"/>
    <property type="match status" value="1"/>
</dbReference>
<dbReference type="InterPro" id="IPR008758">
    <property type="entry name" value="Peptidase_S28"/>
</dbReference>
<keyword evidence="5" id="KW-0325">Glycoprotein</keyword>
<dbReference type="AlphaFoldDB" id="A0AAW1AX66"/>
<dbReference type="GO" id="GO:0005764">
    <property type="term" value="C:lysosome"/>
    <property type="evidence" value="ECO:0007669"/>
    <property type="project" value="TreeGrafter"/>
</dbReference>
<keyword evidence="4" id="KW-0378">Hydrolase</keyword>
<protein>
    <submittedName>
        <fullName evidence="6">Thymus-specific serine protease</fullName>
    </submittedName>
</protein>
<evidence type="ECO:0000256" key="5">
    <source>
        <dbReference type="ARBA" id="ARBA00023180"/>
    </source>
</evidence>
<proteinExistence type="inferred from homology"/>
<dbReference type="GO" id="GO:0008239">
    <property type="term" value="F:dipeptidyl-peptidase activity"/>
    <property type="evidence" value="ECO:0007669"/>
    <property type="project" value="TreeGrafter"/>
</dbReference>
<keyword evidence="2 6" id="KW-0645">Protease</keyword>
<dbReference type="GO" id="GO:0070008">
    <property type="term" value="F:serine-type exopeptidase activity"/>
    <property type="evidence" value="ECO:0007669"/>
    <property type="project" value="InterPro"/>
</dbReference>
<dbReference type="GO" id="GO:0006508">
    <property type="term" value="P:proteolysis"/>
    <property type="evidence" value="ECO:0007669"/>
    <property type="project" value="UniProtKB-KW"/>
</dbReference>
<dbReference type="Gene3D" id="3.40.50.1820">
    <property type="entry name" value="alpha/beta hydrolase"/>
    <property type="match status" value="1"/>
</dbReference>
<keyword evidence="7" id="KW-1185">Reference proteome</keyword>
<keyword evidence="3" id="KW-0732">Signal</keyword>
<evidence type="ECO:0000313" key="7">
    <source>
        <dbReference type="Proteomes" id="UP001474421"/>
    </source>
</evidence>
<reference evidence="6 7" key="1">
    <citation type="journal article" date="2024" name="Proc. Natl. Acad. Sci. U.S.A.">
        <title>The genetic regulatory architecture and epigenomic basis for age-related changes in rattlesnake venom.</title>
        <authorList>
            <person name="Hogan M.P."/>
            <person name="Holding M.L."/>
            <person name="Nystrom G.S."/>
            <person name="Colston T.J."/>
            <person name="Bartlett D.A."/>
            <person name="Mason A.J."/>
            <person name="Ellsworth S.A."/>
            <person name="Rautsaw R.M."/>
            <person name="Lawrence K.C."/>
            <person name="Strickland J.L."/>
            <person name="He B."/>
            <person name="Fraser P."/>
            <person name="Margres M.J."/>
            <person name="Gilbert D.M."/>
            <person name="Gibbs H.L."/>
            <person name="Parkinson C.L."/>
            <person name="Rokyta D.R."/>
        </authorList>
    </citation>
    <scope>NUCLEOTIDE SEQUENCE [LARGE SCALE GENOMIC DNA]</scope>
    <source>
        <strain evidence="6">DRR0105</strain>
    </source>
</reference>
<organism evidence="6 7">
    <name type="scientific">Crotalus adamanteus</name>
    <name type="common">Eastern diamondback rattlesnake</name>
    <dbReference type="NCBI Taxonomy" id="8729"/>
    <lineage>
        <taxon>Eukaryota</taxon>
        <taxon>Metazoa</taxon>
        <taxon>Chordata</taxon>
        <taxon>Craniata</taxon>
        <taxon>Vertebrata</taxon>
        <taxon>Euteleostomi</taxon>
        <taxon>Lepidosauria</taxon>
        <taxon>Squamata</taxon>
        <taxon>Bifurcata</taxon>
        <taxon>Unidentata</taxon>
        <taxon>Episquamata</taxon>
        <taxon>Toxicofera</taxon>
        <taxon>Serpentes</taxon>
        <taxon>Colubroidea</taxon>
        <taxon>Viperidae</taxon>
        <taxon>Crotalinae</taxon>
        <taxon>Crotalus</taxon>
    </lineage>
</organism>
<dbReference type="InterPro" id="IPR042269">
    <property type="entry name" value="Ser_carbopepase_S28_SKS"/>
</dbReference>
<evidence type="ECO:0000256" key="3">
    <source>
        <dbReference type="ARBA" id="ARBA00022729"/>
    </source>
</evidence>
<name>A0AAW1AX66_CROAD</name>
<sequence>MHDPRPSPTFCGSAGPRFLQRAYFLRLDTLKPVRKKAGGARLKFCGARKSGELGGGGAGLQREKELEIRVSGPVRTTHPTRVRATQRRGGAAGHVSAAFSCWGERLSFTSLCFVSLSAPDLVFFGSGLGWKMLPRFRLSCGLLLVALLAFAHAGKLFWLFRQHIEQQREKQAVKEVQIRWQLHSQRPAMLNRIPVEEGRILQPLDHFNRQDRRLFNQRYWINEQLWQRPTGPIFLYIGGESTLSPFSVLTGHHVDLAEKYKAMVVSLEHRFYGTSLNPDSLQDENLQFLSSQQALSDLVAFRHFITQKYNLRANHTWICFGGSYPGSLAAWFRLKFPHLVFASVASSAPVRAEMDFTGYNKVVAASLSNPVVGGSTECLQRVREAFSSVDSMVRAGWLAKLGIDFHSCSPLQGDRDCQALVTNLADIFMGVVQYNNAIIPWSSVRNICSIMTNSSIGSPYRRLIVINLLILEQNSMSCLENSHEEILEELRNTSIGMSDIGIRQWCFQTCTEFGYYQTCEDSHCPFSPRMNLAYQLDICTQVFNISYRNVSEAVSFTNDYYGADHPKASQVLFVNGDIDPWHVLSVLTNESASEPAILINGTSHCANMNSPSVSDPWPLIQARKQITSWVGKWLDLAKNH</sequence>
<dbReference type="Pfam" id="PF05577">
    <property type="entry name" value="Peptidase_S28"/>
    <property type="match status" value="1"/>
</dbReference>
<evidence type="ECO:0000256" key="1">
    <source>
        <dbReference type="ARBA" id="ARBA00011079"/>
    </source>
</evidence>
<dbReference type="EMBL" id="JAOTOJ010000011">
    <property type="protein sequence ID" value="KAK9394358.1"/>
    <property type="molecule type" value="Genomic_DNA"/>
</dbReference>
<dbReference type="Gene3D" id="1.20.120.980">
    <property type="entry name" value="Serine carboxypeptidase S28, SKS domain"/>
    <property type="match status" value="1"/>
</dbReference>
<evidence type="ECO:0000313" key="6">
    <source>
        <dbReference type="EMBL" id="KAK9394358.1"/>
    </source>
</evidence>
<dbReference type="InterPro" id="IPR029058">
    <property type="entry name" value="AB_hydrolase_fold"/>
</dbReference>
<evidence type="ECO:0000256" key="4">
    <source>
        <dbReference type="ARBA" id="ARBA00022801"/>
    </source>
</evidence>
<dbReference type="GO" id="GO:0005768">
    <property type="term" value="C:endosome"/>
    <property type="evidence" value="ECO:0007669"/>
    <property type="project" value="TreeGrafter"/>
</dbReference>
<dbReference type="SUPFAM" id="SSF53474">
    <property type="entry name" value="alpha/beta-Hydrolases"/>
    <property type="match status" value="1"/>
</dbReference>
<accession>A0AAW1AX66</accession>
<comment type="caution">
    <text evidence="6">The sequence shown here is derived from an EMBL/GenBank/DDBJ whole genome shotgun (WGS) entry which is preliminary data.</text>
</comment>
<gene>
    <name evidence="6" type="ORF">NXF25_014886</name>
</gene>